<dbReference type="AlphaFoldDB" id="A0A1R1Y2W7"/>
<gene>
    <name evidence="1" type="ORF">AYI70_g3618</name>
</gene>
<proteinExistence type="predicted"/>
<organism evidence="1 2">
    <name type="scientific">Smittium culicis</name>
    <dbReference type="NCBI Taxonomy" id="133412"/>
    <lineage>
        <taxon>Eukaryota</taxon>
        <taxon>Fungi</taxon>
        <taxon>Fungi incertae sedis</taxon>
        <taxon>Zoopagomycota</taxon>
        <taxon>Kickxellomycotina</taxon>
        <taxon>Harpellomycetes</taxon>
        <taxon>Harpellales</taxon>
        <taxon>Legeriomycetaceae</taxon>
        <taxon>Smittium</taxon>
    </lineage>
</organism>
<dbReference type="OrthoDB" id="10597611at2759"/>
<protein>
    <submittedName>
        <fullName evidence="1">Uncharacterized protein</fullName>
    </submittedName>
</protein>
<evidence type="ECO:0000313" key="2">
    <source>
        <dbReference type="Proteomes" id="UP000187283"/>
    </source>
</evidence>
<keyword evidence="2" id="KW-1185">Reference proteome</keyword>
<name>A0A1R1Y2W7_9FUNG</name>
<dbReference type="Proteomes" id="UP000187283">
    <property type="component" value="Unassembled WGS sequence"/>
</dbReference>
<sequence length="77" mass="8802">MDIFDLYSSAFGGLVDDGDDFSSSEGVILGKSESLRRREYSDLSDAENEQGFIFDSSEYKDDEYKDIEDILDHFLNK</sequence>
<comment type="caution">
    <text evidence="1">The sequence shown here is derived from an EMBL/GenBank/DDBJ whole genome shotgun (WGS) entry which is preliminary data.</text>
</comment>
<evidence type="ECO:0000313" key="1">
    <source>
        <dbReference type="EMBL" id="OMJ21190.1"/>
    </source>
</evidence>
<reference evidence="1 2" key="1">
    <citation type="submission" date="2017-01" db="EMBL/GenBank/DDBJ databases">
        <authorList>
            <person name="Mah S.A."/>
            <person name="Swanson W.J."/>
            <person name="Moy G.W."/>
            <person name="Vacquier V.D."/>
        </authorList>
    </citation>
    <scope>NUCLEOTIDE SEQUENCE [LARGE SCALE GENOMIC DNA]</scope>
    <source>
        <strain evidence="1 2">GSMNP</strain>
    </source>
</reference>
<accession>A0A1R1Y2W7</accession>
<dbReference type="EMBL" id="LSSN01001062">
    <property type="protein sequence ID" value="OMJ21190.1"/>
    <property type="molecule type" value="Genomic_DNA"/>
</dbReference>